<reference evidence="1 2" key="1">
    <citation type="journal article" date="2020" name="Cell">
        <title>Large-Scale Comparative Analyses of Tick Genomes Elucidate Their Genetic Diversity and Vector Capacities.</title>
        <authorList>
            <consortium name="Tick Genome and Microbiome Consortium (TIGMIC)"/>
            <person name="Jia N."/>
            <person name="Wang J."/>
            <person name="Shi W."/>
            <person name="Du L."/>
            <person name="Sun Y."/>
            <person name="Zhan W."/>
            <person name="Jiang J.F."/>
            <person name="Wang Q."/>
            <person name="Zhang B."/>
            <person name="Ji P."/>
            <person name="Bell-Sakyi L."/>
            <person name="Cui X.M."/>
            <person name="Yuan T.T."/>
            <person name="Jiang B.G."/>
            <person name="Yang W.F."/>
            <person name="Lam T.T."/>
            <person name="Chang Q.C."/>
            <person name="Ding S.J."/>
            <person name="Wang X.J."/>
            <person name="Zhu J.G."/>
            <person name="Ruan X.D."/>
            <person name="Zhao L."/>
            <person name="Wei J.T."/>
            <person name="Ye R.Z."/>
            <person name="Que T.C."/>
            <person name="Du C.H."/>
            <person name="Zhou Y.H."/>
            <person name="Cheng J.X."/>
            <person name="Dai P.F."/>
            <person name="Guo W.B."/>
            <person name="Han X.H."/>
            <person name="Huang E.J."/>
            <person name="Li L.F."/>
            <person name="Wei W."/>
            <person name="Gao Y.C."/>
            <person name="Liu J.Z."/>
            <person name="Shao H.Z."/>
            <person name="Wang X."/>
            <person name="Wang C.C."/>
            <person name="Yang T.C."/>
            <person name="Huo Q.B."/>
            <person name="Li W."/>
            <person name="Chen H.Y."/>
            <person name="Chen S.E."/>
            <person name="Zhou L.G."/>
            <person name="Ni X.B."/>
            <person name="Tian J.H."/>
            <person name="Sheng Y."/>
            <person name="Liu T."/>
            <person name="Pan Y.S."/>
            <person name="Xia L.Y."/>
            <person name="Li J."/>
            <person name="Zhao F."/>
            <person name="Cao W.C."/>
        </authorList>
    </citation>
    <scope>NUCLEOTIDE SEQUENCE [LARGE SCALE GENOMIC DNA]</scope>
    <source>
        <strain evidence="1">Iper-2018</strain>
    </source>
</reference>
<name>A0AC60QP39_IXOPE</name>
<evidence type="ECO:0000313" key="2">
    <source>
        <dbReference type="Proteomes" id="UP000805193"/>
    </source>
</evidence>
<comment type="caution">
    <text evidence="1">The sequence shown here is derived from an EMBL/GenBank/DDBJ whole genome shotgun (WGS) entry which is preliminary data.</text>
</comment>
<dbReference type="Proteomes" id="UP000805193">
    <property type="component" value="Unassembled WGS sequence"/>
</dbReference>
<keyword evidence="2" id="KW-1185">Reference proteome</keyword>
<dbReference type="EMBL" id="JABSTQ010006018">
    <property type="protein sequence ID" value="KAG0438098.1"/>
    <property type="molecule type" value="Genomic_DNA"/>
</dbReference>
<proteinExistence type="predicted"/>
<sequence length="207" mass="22763">MRVLLCLQTCLFSRSCAARRLTRNQARGTASEIALAADERPLHIPKLEIPPASLRRISEIALRTGRSKWTVTRVIKAFRDDGGRLVDAPRSGRPRATDEEEDRLIVDAAVTDPFMTAKEIQQELSLSLSRDGEKYDGYDWPASRSSAVSANHSRLISRRLFRQVSRLGPHRDEKLHGCSKAPPHGCTAPGETLVCKGPGALDGNGVV</sequence>
<protein>
    <submittedName>
        <fullName evidence="1">Uncharacterized protein</fullName>
    </submittedName>
</protein>
<evidence type="ECO:0000313" key="1">
    <source>
        <dbReference type="EMBL" id="KAG0438098.1"/>
    </source>
</evidence>
<organism evidence="1 2">
    <name type="scientific">Ixodes persulcatus</name>
    <name type="common">Taiga tick</name>
    <dbReference type="NCBI Taxonomy" id="34615"/>
    <lineage>
        <taxon>Eukaryota</taxon>
        <taxon>Metazoa</taxon>
        <taxon>Ecdysozoa</taxon>
        <taxon>Arthropoda</taxon>
        <taxon>Chelicerata</taxon>
        <taxon>Arachnida</taxon>
        <taxon>Acari</taxon>
        <taxon>Parasitiformes</taxon>
        <taxon>Ixodida</taxon>
        <taxon>Ixodoidea</taxon>
        <taxon>Ixodidae</taxon>
        <taxon>Ixodinae</taxon>
        <taxon>Ixodes</taxon>
    </lineage>
</organism>
<gene>
    <name evidence="1" type="ORF">HPB47_017148</name>
</gene>
<accession>A0AC60QP39</accession>